<comment type="caution">
    <text evidence="1">The sequence shown here is derived from an EMBL/GenBank/DDBJ whole genome shotgun (WGS) entry which is preliminary data.</text>
</comment>
<reference evidence="1 2" key="1">
    <citation type="submission" date="2016-05" db="EMBL/GenBank/DDBJ databases">
        <title>First whole genome sequencing of Entamoeba histolytica HM1:IMSS-clone-6.</title>
        <authorList>
            <person name="Mukherjee Avik.K."/>
            <person name="Izumyama S."/>
            <person name="Nakada-Tsukui K."/>
            <person name="Nozaki T."/>
        </authorList>
    </citation>
    <scope>NUCLEOTIDE SEQUENCE [LARGE SCALE GENOMIC DNA]</scope>
    <source>
        <strain evidence="1 2">HM1:IMSS clone 6</strain>
    </source>
</reference>
<evidence type="ECO:0000313" key="2">
    <source>
        <dbReference type="Proteomes" id="UP000078387"/>
    </source>
</evidence>
<dbReference type="EMBL" id="BDEQ01000001">
    <property type="protein sequence ID" value="GAT96767.1"/>
    <property type="molecule type" value="Genomic_DNA"/>
</dbReference>
<evidence type="ECO:0000313" key="1">
    <source>
        <dbReference type="EMBL" id="GAT96767.1"/>
    </source>
</evidence>
<protein>
    <submittedName>
        <fullName evidence="1">Uncharacterized protein</fullName>
    </submittedName>
</protein>
<accession>A0A175JSW6</accession>
<dbReference type="Proteomes" id="UP000078387">
    <property type="component" value="Unassembled WGS sequence"/>
</dbReference>
<sequence>MFSAWGQATGADQDPVMKDLNKSQDQMFGHMMAAGAAAEAGNEQEANRQAAATMGTMFGAQMHMFQQAQQNQ</sequence>
<dbReference type="AlphaFoldDB" id="A0A175JSW6"/>
<name>A0A175JSW6_ENTHI</name>
<gene>
    <name evidence="1" type="ORF">CL6EHI_c00126</name>
</gene>
<proteinExistence type="predicted"/>
<organism evidence="1 2">
    <name type="scientific">Entamoeba histolytica</name>
    <dbReference type="NCBI Taxonomy" id="5759"/>
    <lineage>
        <taxon>Eukaryota</taxon>
        <taxon>Amoebozoa</taxon>
        <taxon>Evosea</taxon>
        <taxon>Archamoebae</taxon>
        <taxon>Mastigamoebida</taxon>
        <taxon>Entamoebidae</taxon>
        <taxon>Entamoeba</taxon>
    </lineage>
</organism>